<dbReference type="GeneID" id="9093473"/>
<sequence>MDGRTSVENPNYEIFREFVSQTLIHRSAQNPSNIPRRRKNKTSSLPADSGKPSLLELEANDPEDLAEFIDYIAGEAFNSLPEEAQSLSYATIQGNSGLAGKYAEPLPVPALDSLTAAVPLSVSESLTVYGLIPDASEFTSFLNPILTGYIAAAVAGPPKWSATRASACEICDRDWVPLTYHHLIPREVHDKVLKRKWHDEWMLDSVAWLCRACHSFVHRMASNEELAKEWYTVERILQREDVRHWAQWVARIRWKAR</sequence>
<dbReference type="EMBL" id="KN294018">
    <property type="protein sequence ID" value="EEH37460.1"/>
    <property type="molecule type" value="Genomic_DNA"/>
</dbReference>
<dbReference type="VEuPathDB" id="FungiDB:PAAG_07878"/>
<dbReference type="HOGENOM" id="CLU_074184_0_0_1"/>
<accession>C1HAP9</accession>
<dbReference type="CDD" id="cd00085">
    <property type="entry name" value="HNHc"/>
    <property type="match status" value="1"/>
</dbReference>
<gene>
    <name evidence="2" type="ORF">PAAG_07878</name>
</gene>
<organism evidence="2 3">
    <name type="scientific">Paracoccidioides lutzii (strain ATCC MYA-826 / Pb01)</name>
    <name type="common">Paracoccidioides brasiliensis</name>
    <dbReference type="NCBI Taxonomy" id="502779"/>
    <lineage>
        <taxon>Eukaryota</taxon>
        <taxon>Fungi</taxon>
        <taxon>Dikarya</taxon>
        <taxon>Ascomycota</taxon>
        <taxon>Pezizomycotina</taxon>
        <taxon>Eurotiomycetes</taxon>
        <taxon>Eurotiomycetidae</taxon>
        <taxon>Onygenales</taxon>
        <taxon>Ajellomycetaceae</taxon>
        <taxon>Paracoccidioides</taxon>
    </lineage>
</organism>
<dbReference type="PANTHER" id="PTHR37827:SF1">
    <property type="entry name" value="HNH DOMAIN-CONTAINING PROTEIN"/>
    <property type="match status" value="1"/>
</dbReference>
<evidence type="ECO:0008006" key="4">
    <source>
        <dbReference type="Google" id="ProtNLM"/>
    </source>
</evidence>
<evidence type="ECO:0000313" key="2">
    <source>
        <dbReference type="EMBL" id="EEH37460.1"/>
    </source>
</evidence>
<dbReference type="OMA" id="WHDEWML"/>
<keyword evidence="3" id="KW-1185">Reference proteome</keyword>
<dbReference type="InterPro" id="IPR003615">
    <property type="entry name" value="HNH_nuc"/>
</dbReference>
<proteinExistence type="predicted"/>
<evidence type="ECO:0000256" key="1">
    <source>
        <dbReference type="SAM" id="MobiDB-lite"/>
    </source>
</evidence>
<dbReference type="OrthoDB" id="4850648at2759"/>
<evidence type="ECO:0000313" key="3">
    <source>
        <dbReference type="Proteomes" id="UP000002059"/>
    </source>
</evidence>
<dbReference type="RefSeq" id="XP_002790189.1">
    <property type="nucleotide sequence ID" value="XM_002790143.2"/>
</dbReference>
<dbReference type="AlphaFoldDB" id="C1HAP9"/>
<dbReference type="STRING" id="502779.C1HAP9"/>
<dbReference type="PANTHER" id="PTHR37827">
    <property type="entry name" value="TUDOR DOMAIN-CONTAINING PROTEIN"/>
    <property type="match status" value="1"/>
</dbReference>
<name>C1HAP9_PARBA</name>
<protein>
    <recommendedName>
        <fullName evidence="4">HNH domain-containing protein</fullName>
    </recommendedName>
</protein>
<reference evidence="2 3" key="1">
    <citation type="journal article" date="2011" name="PLoS Genet.">
        <title>Comparative genomic analysis of human fungal pathogens causing paracoccidioidomycosis.</title>
        <authorList>
            <person name="Desjardins C.A."/>
            <person name="Champion M.D."/>
            <person name="Holder J.W."/>
            <person name="Muszewska A."/>
            <person name="Goldberg J."/>
            <person name="Bailao A.M."/>
            <person name="Brigido M.M."/>
            <person name="Ferreira M.E."/>
            <person name="Garcia A.M."/>
            <person name="Grynberg M."/>
            <person name="Gujja S."/>
            <person name="Heiman D.I."/>
            <person name="Henn M.R."/>
            <person name="Kodira C.D."/>
            <person name="Leon-Narvaez H."/>
            <person name="Longo L.V."/>
            <person name="Ma L.J."/>
            <person name="Malavazi I."/>
            <person name="Matsuo A.L."/>
            <person name="Morais F.V."/>
            <person name="Pereira M."/>
            <person name="Rodriguez-Brito S."/>
            <person name="Sakthikumar S."/>
            <person name="Salem-Izacc S.M."/>
            <person name="Sykes S.M."/>
            <person name="Teixeira M.M."/>
            <person name="Vallejo M.C."/>
            <person name="Walter M.E."/>
            <person name="Yandava C."/>
            <person name="Young S."/>
            <person name="Zeng Q."/>
            <person name="Zucker J."/>
            <person name="Felipe M.S."/>
            <person name="Goldman G.H."/>
            <person name="Haas B.J."/>
            <person name="McEwen J.G."/>
            <person name="Nino-Vega G."/>
            <person name="Puccia R."/>
            <person name="San-Blas G."/>
            <person name="Soares C.M."/>
            <person name="Birren B.W."/>
            <person name="Cuomo C.A."/>
        </authorList>
    </citation>
    <scope>NUCLEOTIDE SEQUENCE [LARGE SCALE GENOMIC DNA]</scope>
    <source>
        <strain evidence="3">ATCC MYA-826 / Pb01</strain>
    </source>
</reference>
<dbReference type="eggNOG" id="ENOG502S89B">
    <property type="taxonomic scope" value="Eukaryota"/>
</dbReference>
<feature type="region of interest" description="Disordered" evidence="1">
    <location>
        <begin position="29"/>
        <end position="55"/>
    </location>
</feature>
<dbReference type="Proteomes" id="UP000002059">
    <property type="component" value="Partially assembled WGS sequence"/>
</dbReference>
<dbReference type="KEGG" id="pbl:PAAG_07878"/>